<dbReference type="RefSeq" id="WP_135786302.1">
    <property type="nucleotide sequence ID" value="NZ_SRRT01000004.1"/>
</dbReference>
<reference evidence="3 4" key="1">
    <citation type="submission" date="2019-04" db="EMBL/GenBank/DDBJ databases">
        <title>Streptomyces sp. nov. Bv016 isolated from bark of Buahinia variegata.</title>
        <authorList>
            <person name="Kanchanasin P."/>
            <person name="Tanasupawat S."/>
            <person name="Yuki M."/>
            <person name="Kudo T."/>
        </authorList>
    </citation>
    <scope>NUCLEOTIDE SEQUENCE [LARGE SCALE GENOMIC DNA]</scope>
    <source>
        <strain evidence="3 4">Bv016</strain>
    </source>
</reference>
<proteinExistence type="predicted"/>
<gene>
    <name evidence="3" type="ORF">E5083_15655</name>
</gene>
<accession>A0A4Z1D406</accession>
<feature type="signal peptide" evidence="2">
    <location>
        <begin position="1"/>
        <end position="25"/>
    </location>
</feature>
<sequence>MSRGRTLGAVLALFAVALLSLQLFAPSGPFATAHTLGEAKANDAPGIVLVAQPAGEGADLVREPRRSKTPPVAAHADRHRQRGAAPTPAPERPLISRRPAEPAPPARSGAPDAGVTRSSGAHSTAVLQVFRC</sequence>
<feature type="region of interest" description="Disordered" evidence="1">
    <location>
        <begin position="55"/>
        <end position="124"/>
    </location>
</feature>
<feature type="chain" id="PRO_5039049003" evidence="2">
    <location>
        <begin position="26"/>
        <end position="132"/>
    </location>
</feature>
<comment type="caution">
    <text evidence="3">The sequence shown here is derived from an EMBL/GenBank/DDBJ whole genome shotgun (WGS) entry which is preliminary data.</text>
</comment>
<organism evidence="3 4">
    <name type="scientific">Streptomyces bauhiniae</name>
    <dbReference type="NCBI Taxonomy" id="2340725"/>
    <lineage>
        <taxon>Bacteria</taxon>
        <taxon>Bacillati</taxon>
        <taxon>Actinomycetota</taxon>
        <taxon>Actinomycetes</taxon>
        <taxon>Kitasatosporales</taxon>
        <taxon>Streptomycetaceae</taxon>
        <taxon>Streptomyces</taxon>
    </lineage>
</organism>
<name>A0A4Z1D406_9ACTN</name>
<dbReference type="Proteomes" id="UP000298159">
    <property type="component" value="Unassembled WGS sequence"/>
</dbReference>
<dbReference type="GeneID" id="95449037"/>
<dbReference type="AlphaFoldDB" id="A0A4Z1D406"/>
<protein>
    <submittedName>
        <fullName evidence="3">Uncharacterized protein</fullName>
    </submittedName>
</protein>
<evidence type="ECO:0000313" key="4">
    <source>
        <dbReference type="Proteomes" id="UP000298159"/>
    </source>
</evidence>
<evidence type="ECO:0000256" key="1">
    <source>
        <dbReference type="SAM" id="MobiDB-lite"/>
    </source>
</evidence>
<keyword evidence="4" id="KW-1185">Reference proteome</keyword>
<keyword evidence="2" id="KW-0732">Signal</keyword>
<evidence type="ECO:0000256" key="2">
    <source>
        <dbReference type="SAM" id="SignalP"/>
    </source>
</evidence>
<evidence type="ECO:0000313" key="3">
    <source>
        <dbReference type="EMBL" id="TGN76617.1"/>
    </source>
</evidence>
<dbReference type="EMBL" id="SRRT01000004">
    <property type="protein sequence ID" value="TGN76617.1"/>
    <property type="molecule type" value="Genomic_DNA"/>
</dbReference>